<reference evidence="4" key="3">
    <citation type="submission" date="2015-06" db="UniProtKB">
        <authorList>
            <consortium name="EnsemblProtists"/>
        </authorList>
    </citation>
    <scope>IDENTIFICATION</scope>
</reference>
<dbReference type="HOGENOM" id="CLU_995530_0_0_1"/>
<proteinExistence type="predicted"/>
<dbReference type="Gene3D" id="1.10.287.1490">
    <property type="match status" value="1"/>
</dbReference>
<reference evidence="3 5" key="1">
    <citation type="journal article" date="2012" name="Nature">
        <title>Algal genomes reveal evolutionary mosaicism and the fate of nucleomorphs.</title>
        <authorList>
            <consortium name="DOE Joint Genome Institute"/>
            <person name="Curtis B.A."/>
            <person name="Tanifuji G."/>
            <person name="Burki F."/>
            <person name="Gruber A."/>
            <person name="Irimia M."/>
            <person name="Maruyama S."/>
            <person name="Arias M.C."/>
            <person name="Ball S.G."/>
            <person name="Gile G.H."/>
            <person name="Hirakawa Y."/>
            <person name="Hopkins J.F."/>
            <person name="Kuo A."/>
            <person name="Rensing S.A."/>
            <person name="Schmutz J."/>
            <person name="Symeonidi A."/>
            <person name="Elias M."/>
            <person name="Eveleigh R.J."/>
            <person name="Herman E.K."/>
            <person name="Klute M.J."/>
            <person name="Nakayama T."/>
            <person name="Obornik M."/>
            <person name="Reyes-Prieto A."/>
            <person name="Armbrust E.V."/>
            <person name="Aves S.J."/>
            <person name="Beiko R.G."/>
            <person name="Coutinho P."/>
            <person name="Dacks J.B."/>
            <person name="Durnford D.G."/>
            <person name="Fast N.M."/>
            <person name="Green B.R."/>
            <person name="Grisdale C.J."/>
            <person name="Hempel F."/>
            <person name="Henrissat B."/>
            <person name="Hoppner M.P."/>
            <person name="Ishida K."/>
            <person name="Kim E."/>
            <person name="Koreny L."/>
            <person name="Kroth P.G."/>
            <person name="Liu Y."/>
            <person name="Malik S.B."/>
            <person name="Maier U.G."/>
            <person name="McRose D."/>
            <person name="Mock T."/>
            <person name="Neilson J.A."/>
            <person name="Onodera N.T."/>
            <person name="Poole A.M."/>
            <person name="Pritham E.J."/>
            <person name="Richards T.A."/>
            <person name="Rocap G."/>
            <person name="Roy S.W."/>
            <person name="Sarai C."/>
            <person name="Schaack S."/>
            <person name="Shirato S."/>
            <person name="Slamovits C.H."/>
            <person name="Spencer D.F."/>
            <person name="Suzuki S."/>
            <person name="Worden A.Z."/>
            <person name="Zauner S."/>
            <person name="Barry K."/>
            <person name="Bell C."/>
            <person name="Bharti A.K."/>
            <person name="Crow J.A."/>
            <person name="Grimwood J."/>
            <person name="Kramer R."/>
            <person name="Lindquist E."/>
            <person name="Lucas S."/>
            <person name="Salamov A."/>
            <person name="McFadden G.I."/>
            <person name="Lane C.E."/>
            <person name="Keeling P.J."/>
            <person name="Gray M.W."/>
            <person name="Grigoriev I.V."/>
            <person name="Archibald J.M."/>
        </authorList>
    </citation>
    <scope>NUCLEOTIDE SEQUENCE</scope>
    <source>
        <strain evidence="3 5">CCMP2712</strain>
    </source>
</reference>
<evidence type="ECO:0008006" key="6">
    <source>
        <dbReference type="Google" id="ProtNLM"/>
    </source>
</evidence>
<dbReference type="EnsemblProtists" id="EKX38226">
    <property type="protein sequence ID" value="EKX38226"/>
    <property type="gene ID" value="GUITHDRAFT_144344"/>
</dbReference>
<keyword evidence="1" id="KW-0175">Coiled coil</keyword>
<dbReference type="Proteomes" id="UP000011087">
    <property type="component" value="Unassembled WGS sequence"/>
</dbReference>
<evidence type="ECO:0000313" key="5">
    <source>
        <dbReference type="Proteomes" id="UP000011087"/>
    </source>
</evidence>
<evidence type="ECO:0000256" key="1">
    <source>
        <dbReference type="SAM" id="Coils"/>
    </source>
</evidence>
<keyword evidence="5" id="KW-1185">Reference proteome</keyword>
<evidence type="ECO:0000313" key="4">
    <source>
        <dbReference type="EnsemblProtists" id="EKX38226"/>
    </source>
</evidence>
<dbReference type="AlphaFoldDB" id="L1IPL0"/>
<organism evidence="3">
    <name type="scientific">Guillardia theta (strain CCMP2712)</name>
    <name type="common">Cryptophyte</name>
    <dbReference type="NCBI Taxonomy" id="905079"/>
    <lineage>
        <taxon>Eukaryota</taxon>
        <taxon>Cryptophyceae</taxon>
        <taxon>Pyrenomonadales</taxon>
        <taxon>Geminigeraceae</taxon>
        <taxon>Guillardia</taxon>
    </lineage>
</organism>
<dbReference type="PaxDb" id="55529-EKX38226"/>
<evidence type="ECO:0000256" key="2">
    <source>
        <dbReference type="SAM" id="SignalP"/>
    </source>
</evidence>
<feature type="coiled-coil region" evidence="1">
    <location>
        <begin position="98"/>
        <end position="146"/>
    </location>
</feature>
<sequence>MAAMIALVFFLMVASQSRANYTHCELPFSWQELVVKYKNNQIFFKTGKKLQNSIWVCVKDHYCATGADPYFCFKYHEQEEVFVPWGENQMLGLVVSSQSALEKKVDELTNSITNLQMEMAAIKGNLDDLQRNHSLCQKKVEVLQSQQSEWQSEIEVVRAGSVSALRRLESLGENTSQAIKSLSSSFSSELRSLNSSLHHLAFTGQWSALEEKPNFSLVATSGNFSDIVGVPAFVKDVQLSMQYINRDIAYVETGCEGDVGADKTFSNLGSATDRLCVLSYVQFTETDTWDETLRCWVYEYGGQWYLEAWCDTRNSDQDAYCRAVCFSWTVTKD</sequence>
<dbReference type="KEGG" id="gtt:GUITHDRAFT_144344"/>
<dbReference type="EMBL" id="JH993050">
    <property type="protein sequence ID" value="EKX38226.1"/>
    <property type="molecule type" value="Genomic_DNA"/>
</dbReference>
<feature type="signal peptide" evidence="2">
    <location>
        <begin position="1"/>
        <end position="19"/>
    </location>
</feature>
<name>L1IPL0_GUITC</name>
<keyword evidence="2" id="KW-0732">Signal</keyword>
<feature type="chain" id="PRO_5008770250" description="Fibrinogen C-terminal domain-containing protein" evidence="2">
    <location>
        <begin position="20"/>
        <end position="333"/>
    </location>
</feature>
<dbReference type="GeneID" id="17295025"/>
<protein>
    <recommendedName>
        <fullName evidence="6">Fibrinogen C-terminal domain-containing protein</fullName>
    </recommendedName>
</protein>
<reference evidence="5" key="2">
    <citation type="submission" date="2012-11" db="EMBL/GenBank/DDBJ databases">
        <authorList>
            <person name="Kuo A."/>
            <person name="Curtis B.A."/>
            <person name="Tanifuji G."/>
            <person name="Burki F."/>
            <person name="Gruber A."/>
            <person name="Irimia M."/>
            <person name="Maruyama S."/>
            <person name="Arias M.C."/>
            <person name="Ball S.G."/>
            <person name="Gile G.H."/>
            <person name="Hirakawa Y."/>
            <person name="Hopkins J.F."/>
            <person name="Rensing S.A."/>
            <person name="Schmutz J."/>
            <person name="Symeonidi A."/>
            <person name="Elias M."/>
            <person name="Eveleigh R.J."/>
            <person name="Herman E.K."/>
            <person name="Klute M.J."/>
            <person name="Nakayama T."/>
            <person name="Obornik M."/>
            <person name="Reyes-Prieto A."/>
            <person name="Armbrust E.V."/>
            <person name="Aves S.J."/>
            <person name="Beiko R.G."/>
            <person name="Coutinho P."/>
            <person name="Dacks J.B."/>
            <person name="Durnford D.G."/>
            <person name="Fast N.M."/>
            <person name="Green B.R."/>
            <person name="Grisdale C."/>
            <person name="Hempe F."/>
            <person name="Henrissat B."/>
            <person name="Hoppner M.P."/>
            <person name="Ishida K.-I."/>
            <person name="Kim E."/>
            <person name="Koreny L."/>
            <person name="Kroth P.G."/>
            <person name="Liu Y."/>
            <person name="Malik S.-B."/>
            <person name="Maier U.G."/>
            <person name="McRose D."/>
            <person name="Mock T."/>
            <person name="Neilson J.A."/>
            <person name="Onodera N.T."/>
            <person name="Poole A.M."/>
            <person name="Pritham E.J."/>
            <person name="Richards T.A."/>
            <person name="Rocap G."/>
            <person name="Roy S.W."/>
            <person name="Sarai C."/>
            <person name="Schaack S."/>
            <person name="Shirato S."/>
            <person name="Slamovits C.H."/>
            <person name="Spencer D.F."/>
            <person name="Suzuki S."/>
            <person name="Worden A.Z."/>
            <person name="Zauner S."/>
            <person name="Barry K."/>
            <person name="Bell C."/>
            <person name="Bharti A.K."/>
            <person name="Crow J.A."/>
            <person name="Grimwood J."/>
            <person name="Kramer R."/>
            <person name="Lindquist E."/>
            <person name="Lucas S."/>
            <person name="Salamov A."/>
            <person name="McFadden G.I."/>
            <person name="Lane C.E."/>
            <person name="Keeling P.J."/>
            <person name="Gray M.W."/>
            <person name="Grigoriev I.V."/>
            <person name="Archibald J.M."/>
        </authorList>
    </citation>
    <scope>NUCLEOTIDE SEQUENCE</scope>
    <source>
        <strain evidence="5">CCMP2712</strain>
    </source>
</reference>
<gene>
    <name evidence="3" type="ORF">GUITHDRAFT_144344</name>
</gene>
<dbReference type="RefSeq" id="XP_005825206.1">
    <property type="nucleotide sequence ID" value="XM_005825149.1"/>
</dbReference>
<accession>L1IPL0</accession>
<evidence type="ECO:0000313" key="3">
    <source>
        <dbReference type="EMBL" id="EKX38226.1"/>
    </source>
</evidence>